<keyword evidence="1" id="KW-0812">Transmembrane</keyword>
<keyword evidence="1" id="KW-1133">Transmembrane helix</keyword>
<feature type="transmembrane region" description="Helical" evidence="1">
    <location>
        <begin position="32"/>
        <end position="50"/>
    </location>
</feature>
<protein>
    <recommendedName>
        <fullName evidence="4">DUF3137 domain-containing protein</fullName>
    </recommendedName>
</protein>
<evidence type="ECO:0000313" key="3">
    <source>
        <dbReference type="Proteomes" id="UP001489509"/>
    </source>
</evidence>
<evidence type="ECO:0000256" key="1">
    <source>
        <dbReference type="SAM" id="Phobius"/>
    </source>
</evidence>
<proteinExistence type="predicted"/>
<reference evidence="2 3" key="1">
    <citation type="submission" date="2024-03" db="EMBL/GenBank/DDBJ databases">
        <title>Human intestinal bacterial collection.</title>
        <authorList>
            <person name="Pauvert C."/>
            <person name="Hitch T.C.A."/>
            <person name="Clavel T."/>
        </authorList>
    </citation>
    <scope>NUCLEOTIDE SEQUENCE [LARGE SCALE GENOMIC DNA]</scope>
    <source>
        <strain evidence="2 3">CLA-JM-H44</strain>
    </source>
</reference>
<accession>A0ABV1DYL7</accession>
<dbReference type="EMBL" id="JBBMFD010000005">
    <property type="protein sequence ID" value="MEQ2440133.1"/>
    <property type="molecule type" value="Genomic_DNA"/>
</dbReference>
<name>A0ABV1DYL7_9FIRM</name>
<feature type="transmembrane region" description="Helical" evidence="1">
    <location>
        <begin position="56"/>
        <end position="76"/>
    </location>
</feature>
<sequence length="293" mass="33182">MFQKGTHMVPLFLFFREKVSERMKRMNKKTSLWSSISVLTTAVLAVMAFIRGDIQIWLLSGIFAVWAAWAAVKFLLPALKAQRYRHMAGKARKKKKGQLPKKELSVPDISDPVGLVLLRHVNFRISAYLQSAYPEATWQWLEEFPEKIAAKGGTGRIRLYGVPDFDYADVSFDQKADISCSLLKIVPMAEVQQGSGEKKTIPQQQTPADPQVWYEKQGRNVLEDLIADLHSRGHHSLTIRENGEIAIAQADSEIVRPAFETVPEKVYWPRLVKVFEREGLAADITEGGMVLSW</sequence>
<organism evidence="2 3">
    <name type="scientific">Solibaculum intestinale</name>
    <dbReference type="NCBI Taxonomy" id="3133165"/>
    <lineage>
        <taxon>Bacteria</taxon>
        <taxon>Bacillati</taxon>
        <taxon>Bacillota</taxon>
        <taxon>Clostridia</taxon>
        <taxon>Eubacteriales</taxon>
        <taxon>Oscillospiraceae</taxon>
        <taxon>Solibaculum</taxon>
    </lineage>
</organism>
<evidence type="ECO:0000313" key="2">
    <source>
        <dbReference type="EMBL" id="MEQ2440133.1"/>
    </source>
</evidence>
<keyword evidence="1" id="KW-0472">Membrane</keyword>
<keyword evidence="3" id="KW-1185">Reference proteome</keyword>
<dbReference type="Proteomes" id="UP001489509">
    <property type="component" value="Unassembled WGS sequence"/>
</dbReference>
<gene>
    <name evidence="2" type="ORF">WMO26_04765</name>
</gene>
<dbReference type="RefSeq" id="WP_349218522.1">
    <property type="nucleotide sequence ID" value="NZ_JBBMFD010000005.1"/>
</dbReference>
<evidence type="ECO:0008006" key="4">
    <source>
        <dbReference type="Google" id="ProtNLM"/>
    </source>
</evidence>
<comment type="caution">
    <text evidence="2">The sequence shown here is derived from an EMBL/GenBank/DDBJ whole genome shotgun (WGS) entry which is preliminary data.</text>
</comment>